<dbReference type="AlphaFoldDB" id="A0A074YDT5"/>
<dbReference type="RefSeq" id="XP_013344696.1">
    <property type="nucleotide sequence ID" value="XM_013489242.1"/>
</dbReference>
<reference evidence="1 2" key="1">
    <citation type="journal article" date="2014" name="BMC Genomics">
        <title>Genome sequencing of four Aureobasidium pullulans varieties: biotechnological potential, stress tolerance, and description of new species.</title>
        <authorList>
            <person name="Gostin Ar C."/>
            <person name="Ohm R.A."/>
            <person name="Kogej T."/>
            <person name="Sonjak S."/>
            <person name="Turk M."/>
            <person name="Zajc J."/>
            <person name="Zalar P."/>
            <person name="Grube M."/>
            <person name="Sun H."/>
            <person name="Han J."/>
            <person name="Sharma A."/>
            <person name="Chiniquy J."/>
            <person name="Ngan C.Y."/>
            <person name="Lipzen A."/>
            <person name="Barry K."/>
            <person name="Grigoriev I.V."/>
            <person name="Gunde-Cimerman N."/>
        </authorList>
    </citation>
    <scope>NUCLEOTIDE SEQUENCE [LARGE SCALE GENOMIC DNA]</scope>
    <source>
        <strain evidence="1 2">EXF-2481</strain>
    </source>
</reference>
<name>A0A074YDT5_AURSE</name>
<dbReference type="InParanoid" id="A0A074YDT5"/>
<keyword evidence="2" id="KW-1185">Reference proteome</keyword>
<sequence>MVSLRFSTSLRGAANAKTAQAEARRIFLIEGMTTGLEEIRLDMYEIVEMIVVIPPGSAVETFIIARPVSLADDDQVKFVAIDVKHESGQALIIDLAKLEDVSASLVRGVLVPHSQPGPAQLTHVKENRQVPSTSCDKIKGVLVLSGSCN</sequence>
<dbReference type="EMBL" id="KL584757">
    <property type="protein sequence ID" value="KEQ95915.1"/>
    <property type="molecule type" value="Genomic_DNA"/>
</dbReference>
<evidence type="ECO:0000313" key="2">
    <source>
        <dbReference type="Proteomes" id="UP000030641"/>
    </source>
</evidence>
<dbReference type="HOGENOM" id="CLU_1749280_0_0_1"/>
<dbReference type="GeneID" id="25370068"/>
<organism evidence="1 2">
    <name type="scientific">Aureobasidium subglaciale (strain EXF-2481)</name>
    <name type="common">Aureobasidium pullulans var. subglaciale</name>
    <dbReference type="NCBI Taxonomy" id="1043005"/>
    <lineage>
        <taxon>Eukaryota</taxon>
        <taxon>Fungi</taxon>
        <taxon>Dikarya</taxon>
        <taxon>Ascomycota</taxon>
        <taxon>Pezizomycotina</taxon>
        <taxon>Dothideomycetes</taxon>
        <taxon>Dothideomycetidae</taxon>
        <taxon>Dothideales</taxon>
        <taxon>Saccotheciaceae</taxon>
        <taxon>Aureobasidium</taxon>
    </lineage>
</organism>
<evidence type="ECO:0000313" key="1">
    <source>
        <dbReference type="EMBL" id="KEQ95915.1"/>
    </source>
</evidence>
<protein>
    <submittedName>
        <fullName evidence="1">Uncharacterized protein</fullName>
    </submittedName>
</protein>
<proteinExistence type="predicted"/>
<gene>
    <name evidence="1" type="ORF">AUEXF2481DRAFT_652908</name>
</gene>
<dbReference type="Proteomes" id="UP000030641">
    <property type="component" value="Unassembled WGS sequence"/>
</dbReference>
<accession>A0A074YDT5</accession>